<evidence type="ECO:0000313" key="3">
    <source>
        <dbReference type="Proteomes" id="UP000265618"/>
    </source>
</evidence>
<dbReference type="AlphaFoldDB" id="A0A9K3CXX6"/>
<protein>
    <submittedName>
        <fullName evidence="2">Uncharacterized protein</fullName>
    </submittedName>
</protein>
<accession>A0A9K3CXX6</accession>
<dbReference type="EMBL" id="BDIP01001893">
    <property type="protein sequence ID" value="GIQ85344.1"/>
    <property type="molecule type" value="Genomic_DNA"/>
</dbReference>
<organism evidence="2 3">
    <name type="scientific">Kipferlia bialata</name>
    <dbReference type="NCBI Taxonomy" id="797122"/>
    <lineage>
        <taxon>Eukaryota</taxon>
        <taxon>Metamonada</taxon>
        <taxon>Carpediemonas-like organisms</taxon>
        <taxon>Kipferlia</taxon>
    </lineage>
</organism>
<dbReference type="Proteomes" id="UP000265618">
    <property type="component" value="Unassembled WGS sequence"/>
</dbReference>
<gene>
    <name evidence="2" type="ORF">KIPB_006994</name>
</gene>
<name>A0A9K3CXX6_9EUKA</name>
<evidence type="ECO:0000313" key="2">
    <source>
        <dbReference type="EMBL" id="GIQ85344.1"/>
    </source>
</evidence>
<comment type="caution">
    <text evidence="2">The sequence shown here is derived from an EMBL/GenBank/DDBJ whole genome shotgun (WGS) entry which is preliminary data.</text>
</comment>
<proteinExistence type="predicted"/>
<feature type="compositionally biased region" description="Basic and acidic residues" evidence="1">
    <location>
        <begin position="18"/>
        <end position="52"/>
    </location>
</feature>
<reference evidence="2 3" key="1">
    <citation type="journal article" date="2018" name="PLoS ONE">
        <title>The draft genome of Kipferlia bialata reveals reductive genome evolution in fornicate parasites.</title>
        <authorList>
            <person name="Tanifuji G."/>
            <person name="Takabayashi S."/>
            <person name="Kume K."/>
            <person name="Takagi M."/>
            <person name="Nakayama T."/>
            <person name="Kamikawa R."/>
            <person name="Inagaki Y."/>
            <person name="Hashimoto T."/>
        </authorList>
    </citation>
    <scope>NUCLEOTIDE SEQUENCE [LARGE SCALE GENOMIC DNA]</scope>
    <source>
        <strain evidence="2">NY0173</strain>
    </source>
</reference>
<feature type="region of interest" description="Disordered" evidence="1">
    <location>
        <begin position="1"/>
        <end position="88"/>
    </location>
</feature>
<evidence type="ECO:0000256" key="1">
    <source>
        <dbReference type="SAM" id="MobiDB-lite"/>
    </source>
</evidence>
<sequence length="595" mass="67044">MDPPVPPPARRRAGGGLERGRDWQKDWVPERDPRRDQYREEETQRSRERERGLGYTHQDPRQQAAPAVIRKGPVAPPRRKPAPPVRTEVVAPPPVAPVVTADVVRRPLIGEPCPLHPSCDLDFVQNQELLCLKCCQDMRLSMGEMFDAQEAIKKVDVTLSARLDALRDINKEAVPKFQTLKQALQSAKDTFMSSKEVLDTPEDILGRYQALPKVEMAHNALLRLVMPEVPVKVEPVKQERIRLRNRDREGEGEEEVETMGEYLRRQKEERERGRGHVIDIAPTPKPDRLLSFPLAGRLSEDDRADLADLLKVSLSDLAAAPSPLQCEQAQLIVDSVYHCVHHSPHDALPLLDRMAVLCDRMQSRTALAHAGCVRALGTLLWALPTHNRRDLYDVGALVMRCLRMLCLASATGGLGNEAPPELVGRASLLIRLGIVGEASALEGVLMHSDRHMQEPGFMLCVTRFLFGMLDCSRTDLRVWDRVIKTGSKPARGKGSCITTMFHYMDSERERNSQNEGIFHSCERIVQLVLMLDDHHPPVDESDKWDKGLSSLVKDMQFLGLKEKLMATAPRVRRPGQDDSHTTVQRLISQMFHQRG</sequence>
<keyword evidence="3" id="KW-1185">Reference proteome</keyword>